<feature type="coiled-coil region" evidence="19">
    <location>
        <begin position="445"/>
        <end position="562"/>
    </location>
</feature>
<evidence type="ECO:0000256" key="6">
    <source>
        <dbReference type="ARBA" id="ARBA00022723"/>
    </source>
</evidence>
<feature type="binding site" evidence="18">
    <location>
        <position position="697"/>
    </location>
    <ligand>
        <name>Zn(2+)</name>
        <dbReference type="ChEBI" id="CHEBI:29105"/>
    </ligand>
</feature>
<keyword evidence="13 19" id="KW-0175">Coiled coil</keyword>
<keyword evidence="9" id="KW-0378">Hydrolase</keyword>
<evidence type="ECO:0000256" key="12">
    <source>
        <dbReference type="ARBA" id="ARBA00022842"/>
    </source>
</evidence>
<organism evidence="22 23">
    <name type="scientific">Clavelina lepadiformis</name>
    <name type="common">Light-bulb sea squirt</name>
    <name type="synonym">Ascidia lepadiformis</name>
    <dbReference type="NCBI Taxonomy" id="159417"/>
    <lineage>
        <taxon>Eukaryota</taxon>
        <taxon>Metazoa</taxon>
        <taxon>Chordata</taxon>
        <taxon>Tunicata</taxon>
        <taxon>Ascidiacea</taxon>
        <taxon>Aplousobranchia</taxon>
        <taxon>Clavelinidae</taxon>
        <taxon>Clavelina</taxon>
    </lineage>
</organism>
<keyword evidence="8" id="KW-0227">DNA damage</keyword>
<comment type="caution">
    <text evidence="22">The sequence shown here is derived from an EMBL/GenBank/DDBJ whole genome shotgun (WGS) entry which is preliminary data.</text>
</comment>
<dbReference type="SUPFAM" id="SSF52540">
    <property type="entry name" value="P-loop containing nucleoside triphosphate hydrolases"/>
    <property type="match status" value="2"/>
</dbReference>
<gene>
    <name evidence="22" type="ORF">CVLEPA_LOCUS18876</name>
</gene>
<evidence type="ECO:0000256" key="14">
    <source>
        <dbReference type="ARBA" id="ARBA00023204"/>
    </source>
</evidence>
<reference evidence="22 23" key="1">
    <citation type="submission" date="2024-02" db="EMBL/GenBank/DDBJ databases">
        <authorList>
            <person name="Daric V."/>
            <person name="Darras S."/>
        </authorList>
    </citation>
    <scope>NUCLEOTIDE SEQUENCE [LARGE SCALE GENOMIC DNA]</scope>
</reference>
<keyword evidence="15" id="KW-0539">Nucleus</keyword>
<keyword evidence="23" id="KW-1185">Reference proteome</keyword>
<feature type="binding site" evidence="18">
    <location>
        <position position="694"/>
    </location>
    <ligand>
        <name>Zn(2+)</name>
        <dbReference type="ChEBI" id="CHEBI:29105"/>
    </ligand>
</feature>
<comment type="cofactor">
    <cofactor evidence="1">
        <name>Zn(2+)</name>
        <dbReference type="ChEBI" id="CHEBI:29105"/>
    </cofactor>
</comment>
<comment type="catalytic activity">
    <reaction evidence="17">
        <text>ATP + H2O = ADP + phosphate + H(+)</text>
        <dbReference type="Rhea" id="RHEA:13065"/>
        <dbReference type="ChEBI" id="CHEBI:15377"/>
        <dbReference type="ChEBI" id="CHEBI:15378"/>
        <dbReference type="ChEBI" id="CHEBI:30616"/>
        <dbReference type="ChEBI" id="CHEBI:43474"/>
        <dbReference type="ChEBI" id="CHEBI:456216"/>
    </reaction>
</comment>
<keyword evidence="6 18" id="KW-0479">Metal-binding</keyword>
<dbReference type="PROSITE" id="PS51131">
    <property type="entry name" value="ZN_HOOK"/>
    <property type="match status" value="1"/>
</dbReference>
<feature type="domain" description="Zinc-hook" evidence="21">
    <location>
        <begin position="643"/>
        <end position="747"/>
    </location>
</feature>
<evidence type="ECO:0000256" key="4">
    <source>
        <dbReference type="ARBA" id="ARBA00009439"/>
    </source>
</evidence>
<keyword evidence="7" id="KW-0547">Nucleotide-binding</keyword>
<evidence type="ECO:0000256" key="3">
    <source>
        <dbReference type="ARBA" id="ARBA00004286"/>
    </source>
</evidence>
<evidence type="ECO:0000313" key="22">
    <source>
        <dbReference type="EMBL" id="CAK8686844.1"/>
    </source>
</evidence>
<feature type="coiled-coil region" evidence="19">
    <location>
        <begin position="272"/>
        <end position="320"/>
    </location>
</feature>
<dbReference type="Pfam" id="PF13476">
    <property type="entry name" value="AAA_23"/>
    <property type="match status" value="1"/>
</dbReference>
<feature type="coiled-coil region" evidence="19">
    <location>
        <begin position="588"/>
        <end position="615"/>
    </location>
</feature>
<dbReference type="NCBIfam" id="TIGR00606">
    <property type="entry name" value="rad50"/>
    <property type="match status" value="1"/>
</dbReference>
<accession>A0ABP0G4U8</accession>
<evidence type="ECO:0000313" key="23">
    <source>
        <dbReference type="Proteomes" id="UP001642483"/>
    </source>
</evidence>
<keyword evidence="16" id="KW-0469">Meiosis</keyword>
<evidence type="ECO:0000256" key="17">
    <source>
        <dbReference type="ARBA" id="ARBA00049360"/>
    </source>
</evidence>
<dbReference type="PANTHER" id="PTHR18867:SF12">
    <property type="entry name" value="DNA REPAIR PROTEIN RAD50"/>
    <property type="match status" value="1"/>
</dbReference>
<dbReference type="InterPro" id="IPR013134">
    <property type="entry name" value="Zn_hook_RAD50"/>
</dbReference>
<sequence>MSMIEKMSVMGIRSFGPDDGNQQVIQFQHPLTLLVGPNGAGKTTIIECLKYATTGDHPLNTKGGAFVHDPKLAKETEVRAKVRLKCRTIRGDHILIERGMIAVQKQKNVQFKTLDGVITKFRNEEKVSITSKCAELNREMVSALGVSKAVLDNVIFCHQEESNWPLSEGKSVKQRFDDIFAATRYIKALDEIRKIQKSQKGQLREENVALGFLKTNSDRATDTKNNLETARRKLEAAKQSGENITTQLTPIEDELRELSRKRADVIKLDGQLGALKSRKEQMIEDKAKLRTRINNIFQGTDEQLNELQRDQKNILEMKRQRQNDCEAQIEPMKENIQILNKRKISLSVEQGKLQREVTNAEEKRKSRNDLARKYGEELGARVADLEDHEITTTDIEQFQSSFKTYITNETKKQRSEKLQLVNGVKEAEQEYKDGWQAKVEVEQGVKHKKKSLAEVKDKLVKTNRELNRIQTASDSDQLFTLQEQLEGKQSELKKLEKSFDLNKTRNQLKEMNTKKSYLQEEFDSLENEISDMQKSSTTRTKIDVLRKDKAAKEESLSRLKKKNLDSLSTIGLATRSSFPDKKKLAQWIREKENEMRKVQTQLDTAKSQATKLSTEHGIILKQLKDKEARHNQLDETIFELCGSQDLDNNITVLEKEIKEMQGSKGLTDGIQHMYRKFIRKLRTEDEEMKKETPCPLCQRLFDEPSEVDELISMLEVRLNQAPRKLQKQARDLEEKQTRHKLLQDNKPIKMELDKLDSTELPELRRLSKELSSLISKVEKSRERLDENCVQLREEENTAKSCFPDLAQIDALSIEVRQLDQEVQYLESQLPSSSSSQSMEDLGQEKRKVSEQLKKASHQIEVTRRDMESKSDQIHVLKNEVNQIQEEKLKLTSDLQKCEQLQDVQKGLNSDLKRIKNEIEDSEKSWRTLEDDVSVLEAKKKELANESEEKINEMNRRRQLLESKLRELEAMNRDIEKFEESGIEDKLEKNERMSRDIDTKIAAASKKVEQLQENVAKIEKDLATVADRQRDLEDNVALRERDRDIEEVTKEILDMEGKLNGMNVDRLEEESRRLNQEHQRLNKDRERGREREVHLRENVATLRRELNKDDFKYADDRYKESLIKCTTLDLASDDLGKYYKALDRAVMRFHQIKMDEINKIIKNLWQETYRGKDIEYIQICSDEDTGASNRRTFNYRVVMYFGGVGMDMRGRCSAGQKVLASLVIRLALAETFCINCGILALDEPTTNLDRDNIESLAKALVSIIESRSSQRNFQLVVITHDEDFVDLLGRSSYVDHFFRIEKDDRSRSRIIKCPIRDLNS</sequence>
<dbReference type="Gene3D" id="3.40.50.300">
    <property type="entry name" value="P-loop containing nucleotide triphosphate hydrolases"/>
    <property type="match status" value="2"/>
</dbReference>
<dbReference type="Proteomes" id="UP001642483">
    <property type="component" value="Unassembled WGS sequence"/>
</dbReference>
<keyword evidence="14" id="KW-0234">DNA repair</keyword>
<evidence type="ECO:0000259" key="21">
    <source>
        <dbReference type="PROSITE" id="PS51131"/>
    </source>
</evidence>
<evidence type="ECO:0000256" key="16">
    <source>
        <dbReference type="ARBA" id="ARBA00023254"/>
    </source>
</evidence>
<comment type="subcellular location">
    <subcellularLocation>
        <location evidence="3">Chromosome</location>
    </subcellularLocation>
    <subcellularLocation>
        <location evidence="2">Nucleus</location>
    </subcellularLocation>
</comment>
<protein>
    <recommendedName>
        <fullName evidence="21">Zinc-hook domain-containing protein</fullName>
    </recommendedName>
</protein>
<evidence type="ECO:0000256" key="1">
    <source>
        <dbReference type="ARBA" id="ARBA00001947"/>
    </source>
</evidence>
<evidence type="ECO:0000256" key="18">
    <source>
        <dbReference type="PROSITE-ProRule" id="PRU00471"/>
    </source>
</evidence>
<evidence type="ECO:0000256" key="10">
    <source>
        <dbReference type="ARBA" id="ARBA00022833"/>
    </source>
</evidence>
<dbReference type="InterPro" id="IPR004584">
    <property type="entry name" value="Rad50_eukaryotes"/>
</dbReference>
<dbReference type="InterPro" id="IPR038729">
    <property type="entry name" value="Rad50/SbcC_AAA"/>
</dbReference>
<dbReference type="EMBL" id="CAWYQH010000103">
    <property type="protein sequence ID" value="CAK8686844.1"/>
    <property type="molecule type" value="Genomic_DNA"/>
</dbReference>
<feature type="region of interest" description="Disordered" evidence="20">
    <location>
        <begin position="826"/>
        <end position="846"/>
    </location>
</feature>
<evidence type="ECO:0000256" key="19">
    <source>
        <dbReference type="SAM" id="Coils"/>
    </source>
</evidence>
<dbReference type="PANTHER" id="PTHR18867">
    <property type="entry name" value="RAD50"/>
    <property type="match status" value="1"/>
</dbReference>
<evidence type="ECO:0000256" key="8">
    <source>
        <dbReference type="ARBA" id="ARBA00022763"/>
    </source>
</evidence>
<dbReference type="InterPro" id="IPR027417">
    <property type="entry name" value="P-loop_NTPase"/>
</dbReference>
<evidence type="ECO:0000256" key="7">
    <source>
        <dbReference type="ARBA" id="ARBA00022741"/>
    </source>
</evidence>
<feature type="region of interest" description="Disordered" evidence="20">
    <location>
        <begin position="1069"/>
        <end position="1088"/>
    </location>
</feature>
<name>A0ABP0G4U8_CLALP</name>
<feature type="coiled-coil region" evidence="19">
    <location>
        <begin position="217"/>
        <end position="247"/>
    </location>
</feature>
<evidence type="ECO:0000256" key="9">
    <source>
        <dbReference type="ARBA" id="ARBA00022801"/>
    </source>
</evidence>
<keyword evidence="12" id="KW-0460">Magnesium</keyword>
<evidence type="ECO:0000256" key="15">
    <source>
        <dbReference type="ARBA" id="ARBA00023242"/>
    </source>
</evidence>
<evidence type="ECO:0000256" key="20">
    <source>
        <dbReference type="SAM" id="MobiDB-lite"/>
    </source>
</evidence>
<evidence type="ECO:0000256" key="13">
    <source>
        <dbReference type="ARBA" id="ARBA00023054"/>
    </source>
</evidence>
<keyword evidence="5" id="KW-0158">Chromosome</keyword>
<proteinExistence type="inferred from homology"/>
<evidence type="ECO:0000256" key="11">
    <source>
        <dbReference type="ARBA" id="ARBA00022840"/>
    </source>
</evidence>
<evidence type="ECO:0000256" key="2">
    <source>
        <dbReference type="ARBA" id="ARBA00004123"/>
    </source>
</evidence>
<comment type="similarity">
    <text evidence="4">Belongs to the SMC family. RAD50 subfamily.</text>
</comment>
<keyword evidence="10 18" id="KW-0862">Zinc</keyword>
<dbReference type="Gene3D" id="1.10.287.1490">
    <property type="match status" value="1"/>
</dbReference>
<feature type="compositionally biased region" description="Low complexity" evidence="20">
    <location>
        <begin position="827"/>
        <end position="837"/>
    </location>
</feature>
<keyword evidence="11" id="KW-0067">ATP-binding</keyword>
<evidence type="ECO:0000256" key="5">
    <source>
        <dbReference type="ARBA" id="ARBA00022454"/>
    </source>
</evidence>